<dbReference type="EMBL" id="CP043046">
    <property type="protein sequence ID" value="QEI08913.1"/>
    <property type="molecule type" value="Genomic_DNA"/>
</dbReference>
<feature type="domain" description="Calcineurin-like phosphoesterase" evidence="1">
    <location>
        <begin position="12"/>
        <end position="96"/>
    </location>
</feature>
<keyword evidence="3" id="KW-1185">Reference proteome</keyword>
<organism evidence="2 3">
    <name type="scientific">Pigmentiphaga aceris</name>
    <dbReference type="NCBI Taxonomy" id="1940612"/>
    <lineage>
        <taxon>Bacteria</taxon>
        <taxon>Pseudomonadati</taxon>
        <taxon>Pseudomonadota</taxon>
        <taxon>Betaproteobacteria</taxon>
        <taxon>Burkholderiales</taxon>
        <taxon>Alcaligenaceae</taxon>
        <taxon>Pigmentiphaga</taxon>
    </lineage>
</organism>
<dbReference type="OrthoDB" id="9807890at2"/>
<dbReference type="Pfam" id="PF00149">
    <property type="entry name" value="Metallophos"/>
    <property type="match status" value="1"/>
</dbReference>
<gene>
    <name evidence="2" type="ORF">FXN63_25935</name>
</gene>
<dbReference type="SUPFAM" id="SSF56300">
    <property type="entry name" value="Metallo-dependent phosphatases"/>
    <property type="match status" value="1"/>
</dbReference>
<dbReference type="PRINTS" id="PR00114">
    <property type="entry name" value="STPHPHTASE"/>
</dbReference>
<dbReference type="RefSeq" id="WP_148818513.1">
    <property type="nucleotide sequence ID" value="NZ_CP043046.1"/>
</dbReference>
<protein>
    <submittedName>
        <fullName evidence="2">Metallophosphoesterase</fullName>
    </submittedName>
</protein>
<evidence type="ECO:0000259" key="1">
    <source>
        <dbReference type="Pfam" id="PF00149"/>
    </source>
</evidence>
<dbReference type="InterPro" id="IPR004843">
    <property type="entry name" value="Calcineurin-like_PHP"/>
</dbReference>
<dbReference type="GO" id="GO:0005737">
    <property type="term" value="C:cytoplasm"/>
    <property type="evidence" value="ECO:0007669"/>
    <property type="project" value="TreeGrafter"/>
</dbReference>
<sequence>MTLTTFPTQGVDIIGDIHGQADKLIALLEKLGYRDVLGAYRHPDRTAIFVGDLVDRGPRQVDTVMLVRRMVDAGSARIIMGNHEYNAIAWHTPDPERAGEYLRPRSGAVGVKNRHQHAAFLAEVEHRPALHQELIDWFMTIPLWLEAPGFRVVHACWHDGYMNEIRPLLTADLQLTPELVVAASRKGSAAYRAVEGVTKGLELALPDGHFFHDKDGVARYEVRTRWWDESALTYRALAMMPETERLALPELAVAVGDLHRYAGEKPVFFGHYWMTGTPALQTPMAACVDYSAGKGGDLVAYRWDGEAVLDGGKFFVV</sequence>
<dbReference type="AlphaFoldDB" id="A0A5C0B5F4"/>
<evidence type="ECO:0000313" key="3">
    <source>
        <dbReference type="Proteomes" id="UP000325161"/>
    </source>
</evidence>
<dbReference type="PANTHER" id="PTHR42850">
    <property type="entry name" value="METALLOPHOSPHOESTERASE"/>
    <property type="match status" value="1"/>
</dbReference>
<name>A0A5C0B5F4_9BURK</name>
<dbReference type="InterPro" id="IPR050126">
    <property type="entry name" value="Ap4A_hydrolase"/>
</dbReference>
<dbReference type="KEGG" id="pacr:FXN63_25935"/>
<evidence type="ECO:0000313" key="2">
    <source>
        <dbReference type="EMBL" id="QEI08913.1"/>
    </source>
</evidence>
<dbReference type="PANTHER" id="PTHR42850:SF7">
    <property type="entry name" value="BIS(5'-NUCLEOSYL)-TETRAPHOSPHATASE PRPE [ASYMMETRICAL]"/>
    <property type="match status" value="1"/>
</dbReference>
<dbReference type="Proteomes" id="UP000325161">
    <property type="component" value="Chromosome"/>
</dbReference>
<dbReference type="InterPro" id="IPR006186">
    <property type="entry name" value="Ser/Thr-sp_prot-phosphatase"/>
</dbReference>
<dbReference type="Gene3D" id="3.60.21.10">
    <property type="match status" value="1"/>
</dbReference>
<accession>A0A5C0B5F4</accession>
<reference evidence="2 3" key="1">
    <citation type="submission" date="2019-08" db="EMBL/GenBank/DDBJ databases">
        <title>Amphibian skin-associated Pigmentiphaga: genome sequence and occurrence across geography and hosts.</title>
        <authorList>
            <person name="Bletz M.C."/>
            <person name="Bunk B."/>
            <person name="Sproeer C."/>
            <person name="Biwer P."/>
            <person name="Reiter S."/>
            <person name="Rabemananjara F.C.E."/>
            <person name="Schulz S."/>
            <person name="Overmann J."/>
            <person name="Vences M."/>
        </authorList>
    </citation>
    <scope>NUCLEOTIDE SEQUENCE [LARGE SCALE GENOMIC DNA]</scope>
    <source>
        <strain evidence="2 3">Mada1488</strain>
    </source>
</reference>
<dbReference type="GO" id="GO:0016791">
    <property type="term" value="F:phosphatase activity"/>
    <property type="evidence" value="ECO:0007669"/>
    <property type="project" value="TreeGrafter"/>
</dbReference>
<dbReference type="InterPro" id="IPR029052">
    <property type="entry name" value="Metallo-depent_PP-like"/>
</dbReference>
<proteinExistence type="predicted"/>